<feature type="region of interest" description="Disordered" evidence="8">
    <location>
        <begin position="432"/>
        <end position="453"/>
    </location>
</feature>
<proteinExistence type="inferred from homology"/>
<name>A0A2H5F1L2_9RHOB</name>
<evidence type="ECO:0000256" key="2">
    <source>
        <dbReference type="ARBA" id="ARBA00022679"/>
    </source>
</evidence>
<dbReference type="InterPro" id="IPR000577">
    <property type="entry name" value="Carb_kinase_FGGY"/>
</dbReference>
<dbReference type="KEGG" id="pzh:CX676_15800"/>
<keyword evidence="2 7" id="KW-0808">Transferase</keyword>
<dbReference type="InterPro" id="IPR018485">
    <property type="entry name" value="FGGY_C"/>
</dbReference>
<sequence>MRVLAVDQGTSSTRALMRGPDGALQLLKQMAHRQILPRPGHVEHDPEELLAHVAACAKAAEADLVGLANQGESCLAWDARDGRPVSPVIVWQDDRTAGITRALEAEAVGPEVMARAGLPLDPYFSASKLGWILRHLPVAADLARQGHMRLGTTDAYFRDRLTGRFETDIATASRTSLLNLATGEWDPALCEIFGVPIAALPAITPTAGELGVLPGGARLAASIVDQQAALYGHGCRVPGDAKVTFGTGAFVQCLTVDLIRPDQPGPLPTVAWHMPGRAVVHALDGAVYTAAAAVNWARDLGLFDDFAAISRFDCPPAIDRGLVFLPALAGLACPHWDRRARGAWVGLSLEAGPQDLMQALIEGVALRVAEAVQAIGVLQPVTGLSVDGGMARNDYLLGFLAGLIPHPLHRAAEVETTALGLVQMALAAEGLDDRARSSPEPVERPMTDSGGAARRLERFARVRAGIAALGHEIGDTPE</sequence>
<dbReference type="GO" id="GO:0005829">
    <property type="term" value="C:cytosol"/>
    <property type="evidence" value="ECO:0007669"/>
    <property type="project" value="TreeGrafter"/>
</dbReference>
<protein>
    <recommendedName>
        <fullName evidence="6">ATP:glycerol 3-phosphotransferase</fullName>
    </recommendedName>
</protein>
<dbReference type="Proteomes" id="UP000234530">
    <property type="component" value="Chromosome"/>
</dbReference>
<keyword evidence="3" id="KW-0547">Nucleotide-binding</keyword>
<dbReference type="Pfam" id="PF02782">
    <property type="entry name" value="FGGY_C"/>
    <property type="match status" value="1"/>
</dbReference>
<evidence type="ECO:0000313" key="11">
    <source>
        <dbReference type="EMBL" id="AUH65448.1"/>
    </source>
</evidence>
<dbReference type="SUPFAM" id="SSF53067">
    <property type="entry name" value="Actin-like ATPase domain"/>
    <property type="match status" value="2"/>
</dbReference>
<dbReference type="GO" id="GO:0004370">
    <property type="term" value="F:glycerol kinase activity"/>
    <property type="evidence" value="ECO:0007669"/>
    <property type="project" value="TreeGrafter"/>
</dbReference>
<evidence type="ECO:0000256" key="7">
    <source>
        <dbReference type="RuleBase" id="RU003733"/>
    </source>
</evidence>
<keyword evidence="4 7" id="KW-0418">Kinase</keyword>
<gene>
    <name evidence="11" type="ORF">CX676_15800</name>
</gene>
<evidence type="ECO:0000259" key="9">
    <source>
        <dbReference type="Pfam" id="PF00370"/>
    </source>
</evidence>
<evidence type="ECO:0000256" key="6">
    <source>
        <dbReference type="ARBA" id="ARBA00043149"/>
    </source>
</evidence>
<organism evidence="11 12">
    <name type="scientific">Paracoccus zhejiangensis</name>
    <dbReference type="NCBI Taxonomy" id="1077935"/>
    <lineage>
        <taxon>Bacteria</taxon>
        <taxon>Pseudomonadati</taxon>
        <taxon>Pseudomonadota</taxon>
        <taxon>Alphaproteobacteria</taxon>
        <taxon>Rhodobacterales</taxon>
        <taxon>Paracoccaceae</taxon>
        <taxon>Paracoccus</taxon>
    </lineage>
</organism>
<dbReference type="RefSeq" id="WP_101753471.1">
    <property type="nucleotide sequence ID" value="NZ_CP025430.1"/>
</dbReference>
<evidence type="ECO:0000256" key="5">
    <source>
        <dbReference type="ARBA" id="ARBA00022840"/>
    </source>
</evidence>
<dbReference type="GO" id="GO:0019563">
    <property type="term" value="P:glycerol catabolic process"/>
    <property type="evidence" value="ECO:0007669"/>
    <property type="project" value="TreeGrafter"/>
</dbReference>
<dbReference type="AlphaFoldDB" id="A0A2H5F1L2"/>
<dbReference type="PANTHER" id="PTHR10196">
    <property type="entry name" value="SUGAR KINASE"/>
    <property type="match status" value="1"/>
</dbReference>
<evidence type="ECO:0000256" key="8">
    <source>
        <dbReference type="SAM" id="MobiDB-lite"/>
    </source>
</evidence>
<dbReference type="InterPro" id="IPR043129">
    <property type="entry name" value="ATPase_NBD"/>
</dbReference>
<feature type="compositionally biased region" description="Basic and acidic residues" evidence="8">
    <location>
        <begin position="432"/>
        <end position="446"/>
    </location>
</feature>
<comment type="similarity">
    <text evidence="1 7">Belongs to the FGGY kinase family.</text>
</comment>
<reference evidence="11 12" key="1">
    <citation type="journal article" date="2013" name="Antonie Van Leeuwenhoek">
        <title>Paracoccus zhejiangensis sp. nov., isolated from activated sludge in wastewater-treatment system.</title>
        <authorList>
            <person name="Wu Z.G."/>
            <person name="Zhang D.F."/>
            <person name="Liu Y.L."/>
            <person name="Wang F."/>
            <person name="Jiang X."/>
            <person name="Li C."/>
            <person name="Li S.P."/>
            <person name="Hong Q."/>
            <person name="Li W.J."/>
        </authorList>
    </citation>
    <scope>NUCLEOTIDE SEQUENCE [LARGE SCALE GENOMIC DNA]</scope>
    <source>
        <strain evidence="11 12">J6</strain>
    </source>
</reference>
<dbReference type="EMBL" id="CP025430">
    <property type="protein sequence ID" value="AUH65448.1"/>
    <property type="molecule type" value="Genomic_DNA"/>
</dbReference>
<keyword evidence="12" id="KW-1185">Reference proteome</keyword>
<feature type="domain" description="Carbohydrate kinase FGGY N-terminal" evidence="9">
    <location>
        <begin position="3"/>
        <end position="212"/>
    </location>
</feature>
<feature type="domain" description="Carbohydrate kinase FGGY C-terminal" evidence="10">
    <location>
        <begin position="242"/>
        <end position="428"/>
    </location>
</feature>
<keyword evidence="5" id="KW-0067">ATP-binding</keyword>
<dbReference type="Gene3D" id="3.30.420.40">
    <property type="match status" value="2"/>
</dbReference>
<dbReference type="OrthoDB" id="9805576at2"/>
<dbReference type="PIRSF" id="PIRSF000538">
    <property type="entry name" value="GlpK"/>
    <property type="match status" value="1"/>
</dbReference>
<dbReference type="GO" id="GO:0005524">
    <property type="term" value="F:ATP binding"/>
    <property type="evidence" value="ECO:0007669"/>
    <property type="project" value="UniProtKB-KW"/>
</dbReference>
<dbReference type="PANTHER" id="PTHR10196:SF69">
    <property type="entry name" value="GLYCEROL KINASE"/>
    <property type="match status" value="1"/>
</dbReference>
<evidence type="ECO:0000259" key="10">
    <source>
        <dbReference type="Pfam" id="PF02782"/>
    </source>
</evidence>
<dbReference type="InterPro" id="IPR018483">
    <property type="entry name" value="Carb_kinase_FGGY_CS"/>
</dbReference>
<evidence type="ECO:0000313" key="12">
    <source>
        <dbReference type="Proteomes" id="UP000234530"/>
    </source>
</evidence>
<evidence type="ECO:0000256" key="3">
    <source>
        <dbReference type="ARBA" id="ARBA00022741"/>
    </source>
</evidence>
<dbReference type="PROSITE" id="PS00445">
    <property type="entry name" value="FGGY_KINASES_2"/>
    <property type="match status" value="1"/>
</dbReference>
<accession>A0A2H5F1L2</accession>
<evidence type="ECO:0000256" key="1">
    <source>
        <dbReference type="ARBA" id="ARBA00009156"/>
    </source>
</evidence>
<dbReference type="Pfam" id="PF00370">
    <property type="entry name" value="FGGY_N"/>
    <property type="match status" value="1"/>
</dbReference>
<dbReference type="InterPro" id="IPR018484">
    <property type="entry name" value="FGGY_N"/>
</dbReference>
<evidence type="ECO:0000256" key="4">
    <source>
        <dbReference type="ARBA" id="ARBA00022777"/>
    </source>
</evidence>